<dbReference type="PANTHER" id="PTHR31640">
    <property type="entry name" value="TRANSMEMBRANE PROTEIN KIAA1109"/>
    <property type="match status" value="1"/>
</dbReference>
<proteinExistence type="predicted"/>
<name>A0A7E4VU99_PANRE</name>
<organism evidence="4 5">
    <name type="scientific">Panagrellus redivivus</name>
    <name type="common">Microworm</name>
    <dbReference type="NCBI Taxonomy" id="6233"/>
    <lineage>
        <taxon>Eukaryota</taxon>
        <taxon>Metazoa</taxon>
        <taxon>Ecdysozoa</taxon>
        <taxon>Nematoda</taxon>
        <taxon>Chromadorea</taxon>
        <taxon>Rhabditida</taxon>
        <taxon>Tylenchina</taxon>
        <taxon>Panagrolaimomorpha</taxon>
        <taxon>Panagrolaimoidea</taxon>
        <taxon>Panagrolaimidae</taxon>
        <taxon>Panagrellus</taxon>
    </lineage>
</organism>
<feature type="compositionally biased region" description="Basic and acidic residues" evidence="1">
    <location>
        <begin position="2977"/>
        <end position="2998"/>
    </location>
</feature>
<feature type="region of interest" description="Disordered" evidence="1">
    <location>
        <begin position="1645"/>
        <end position="1674"/>
    </location>
</feature>
<feature type="region of interest" description="Disordered" evidence="1">
    <location>
        <begin position="2943"/>
        <end position="3005"/>
    </location>
</feature>
<reference evidence="5" key="2">
    <citation type="submission" date="2020-10" db="UniProtKB">
        <authorList>
            <consortium name="WormBaseParasite"/>
        </authorList>
    </citation>
    <scope>IDENTIFICATION</scope>
</reference>
<dbReference type="SMART" id="SM01220">
    <property type="entry name" value="FSA_C"/>
    <property type="match status" value="1"/>
</dbReference>
<feature type="transmembrane region" description="Helical" evidence="2">
    <location>
        <begin position="35"/>
        <end position="56"/>
    </location>
</feature>
<evidence type="ECO:0000256" key="1">
    <source>
        <dbReference type="SAM" id="MobiDB-lite"/>
    </source>
</evidence>
<keyword evidence="2" id="KW-0472">Membrane</keyword>
<feature type="compositionally biased region" description="Polar residues" evidence="1">
    <location>
        <begin position="2643"/>
        <end position="2654"/>
    </location>
</feature>
<feature type="domain" description="Bridge-like lipid transfer protein family member 1 C-terminal" evidence="3">
    <location>
        <begin position="3355"/>
        <end position="3957"/>
    </location>
</feature>
<dbReference type="Proteomes" id="UP000492821">
    <property type="component" value="Unassembled WGS sequence"/>
</dbReference>
<feature type="region of interest" description="Disordered" evidence="1">
    <location>
        <begin position="1725"/>
        <end position="1748"/>
    </location>
</feature>
<feature type="compositionally biased region" description="Low complexity" evidence="1">
    <location>
        <begin position="1650"/>
        <end position="1666"/>
    </location>
</feature>
<feature type="compositionally biased region" description="Polar residues" evidence="1">
    <location>
        <begin position="2611"/>
        <end position="2624"/>
    </location>
</feature>
<dbReference type="GO" id="GO:0098793">
    <property type="term" value="C:presynapse"/>
    <property type="evidence" value="ECO:0007669"/>
    <property type="project" value="GOC"/>
</dbReference>
<accession>A0A7E4VU99</accession>
<dbReference type="InterPro" id="IPR033616">
    <property type="entry name" value="BLTP1"/>
</dbReference>
<feature type="compositionally biased region" description="Basic and acidic residues" evidence="1">
    <location>
        <begin position="3861"/>
        <end position="3885"/>
    </location>
</feature>
<dbReference type="InterPro" id="IPR047104">
    <property type="entry name" value="BLTP1_N"/>
</dbReference>
<feature type="region of interest" description="Disordered" evidence="1">
    <location>
        <begin position="2224"/>
        <end position="2263"/>
    </location>
</feature>
<protein>
    <submittedName>
        <fullName evidence="5">FSA_C domain-containing protein</fullName>
    </submittedName>
</protein>
<dbReference type="PANTHER" id="PTHR31640:SF1">
    <property type="entry name" value="BRIDGE-LIKE LIPID TRANSFER PROTEIN FAMILY MEMBER 1"/>
    <property type="match status" value="1"/>
</dbReference>
<evidence type="ECO:0000259" key="3">
    <source>
        <dbReference type="SMART" id="SM01220"/>
    </source>
</evidence>
<feature type="compositionally biased region" description="Polar residues" evidence="1">
    <location>
        <begin position="1737"/>
        <end position="1748"/>
    </location>
</feature>
<feature type="region of interest" description="Disordered" evidence="1">
    <location>
        <begin position="2042"/>
        <end position="2071"/>
    </location>
</feature>
<reference evidence="4" key="1">
    <citation type="journal article" date="2013" name="Genetics">
        <title>The draft genome and transcriptome of Panagrellus redivivus are shaped by the harsh demands of a free-living lifestyle.</title>
        <authorList>
            <person name="Srinivasan J."/>
            <person name="Dillman A.R."/>
            <person name="Macchietto M.G."/>
            <person name="Heikkinen L."/>
            <person name="Lakso M."/>
            <person name="Fracchia K.M."/>
            <person name="Antoshechkin I."/>
            <person name="Mortazavi A."/>
            <person name="Wong G."/>
            <person name="Sternberg P.W."/>
        </authorList>
    </citation>
    <scope>NUCLEOTIDE SEQUENCE [LARGE SCALE GENOMIC DNA]</scope>
    <source>
        <strain evidence="4">MT8872</strain>
    </source>
</reference>
<dbReference type="InterPro" id="IPR056742">
    <property type="entry name" value="BLTP1_C"/>
</dbReference>
<evidence type="ECO:0000256" key="2">
    <source>
        <dbReference type="SAM" id="Phobius"/>
    </source>
</evidence>
<keyword evidence="2" id="KW-1133">Transmembrane helix</keyword>
<feature type="region of interest" description="Disordered" evidence="1">
    <location>
        <begin position="2611"/>
        <end position="2672"/>
    </location>
</feature>
<evidence type="ECO:0000313" key="5">
    <source>
        <dbReference type="WBParaSite" id="Pan_g34.t1"/>
    </source>
</evidence>
<evidence type="ECO:0000313" key="4">
    <source>
        <dbReference type="Proteomes" id="UP000492821"/>
    </source>
</evidence>
<dbReference type="GO" id="GO:0048488">
    <property type="term" value="P:synaptic vesicle endocytosis"/>
    <property type="evidence" value="ECO:0007669"/>
    <property type="project" value="TreeGrafter"/>
</dbReference>
<dbReference type="Pfam" id="PF25040">
    <property type="entry name" value="BLTP1_C"/>
    <property type="match status" value="6"/>
</dbReference>
<feature type="region of interest" description="Disordered" evidence="1">
    <location>
        <begin position="1940"/>
        <end position="1966"/>
    </location>
</feature>
<sequence>MSAAERIRNDTLQLLSEIKSDLVNEWEGEEPTINFWLLLAALVVCIAYIVFAIFYFSRVCGFVASLVLSSYFKLKVRIGSLSISVLSGKLMFRNVSYTDSDISVHINDGWIILSYWIFVPKERHLPKVMDRSRFHVSINGLRVHLYNRLGIYKNLFRSTDVRQAAARVLGEADVPVAPKPSKIVENKETLFEKLWRFTGAIKVDVSSGRLIAGNHTMPTAFACVFENMHSRVMLTDSSNKQDKYMLRMRSTMENVRVSIIRSHDYEGNFEDPPRTMGDGFAVLQSASIQLYYHQDILEKVSGIPTQSPTEDIPVWESIWRLDSNTVFSYGPWADKQRAMLYSFFFPSDMATAPITAMPEQGKSRIFLQHDVRVMLVKDATMDFWFMRMEELNSLHMGVKQGSSFEFSVPWITNEAGFTSSVKGSLLCAELTTTLPFRNFIECETMRFHFSCQYPRTYNAHQNWHLSLELHKFSTWVVWDHKRFFNDMIAEWTSDSVSDLRTFVPYTVSFNINVMDRFEIILLLNEKNWVDTSSTTSAENFLAAIVGSHLSTSFALPFTDFAPKTIPVDFDFSARERLALRVHVPQQFVSEPVFSSLMHSAHYKAFRAKSGIVVGVSDDWLELWRTETVTMKFGYVFHPVPSYVKSDLPDRCLAEMIPPDVKTPAALTPDSLKSFIDIGDSEVFFSGIIIKMFLDFKDNYFSSYDQTSDVSNKPLHSARMKARERQPPEYYRPMNVIFRLEVHNIRAHCLVHSPRKAIDAPPDACPILFTEHLAVEMQKCHAEAIIQCGIGPTIAYFPASTTFSPGAPEGWVSLSALQFRGHGLYSDVEVPWEIEVVEYAWLMELVLGDLSAKLHPMHLLTLVQFIESLLLLVVNPDESLEIPDRLDMCHHYENIRTCSKGGLNVIDLKGRKQNCESSEMLKYKLIRVSVDSVDLLAVEERCALQIKAERVRVCFCNAHAGSFSENVVLLLPVVRIKQLIKVVDKKIWLECGFAKVQNISLDVRLPCTESSAYLLSGRREFLQKHDKPLPRLYFLWDRRNKYCGCFGVTRFFAEKDRCGPAFILKPEERLAVPSIVTTPGEQHGFLQSIIHHGVTMLQVDLPSSDFVRSTTPPVGKPVDDVPRRTSDASFHSAKSGFNTPPSFVCDYAAFLDNYDLLCREAPMPAFTGRGSLALWIVDYAAKISKTVDGITDVQLVKKPTAINVEVTTPVALRKQSSLAKTPSTPTIGPTMEAIMDADWGKDTTALYVRGKAGDKLNLFVSPLAVEATGSVIRAISGYLTSQHPAYIVQSVYDKCTSHHHAQPLTATITRLNDPSQNLPKTPSVHLYINLPDAHVAAFQCQPVENGRRSFAASVVLFSMERSILTATTTSKPSDDRKIAMEWRIRQTHLQMLHAVESNRYDSVYNKIPVDYETNWAELAASTRVAGGAKLKAIFDLHIPEIECRLTVCNLLKVNIASTQMDNVDIEIASVQVTSVLGKPFDVDDPSDDASFYEVLAPTLNAWIFNCAKLIQDIEAIGAAKEEWRDLTFIRLLAEGLDWHEEQVQMPEPVSALASVKLYHRNFSSCPSCKLMLMLLKFIATKTKDSHAGGEYYTRTMTCASHFDNQETRKLAMKALLSHWQTVLCPQIILPDKAVAAKYRCLLTTNDNNPHTASATTTTTPPVATSPTGALVSPEPIPTATPATPLPKNGDAVHVQTPAIVTPGATLAVEGANISNKKPPLVRVATSSGFQPGHRRGASTATRDLSTGGNENQPLDLYHWILKAHKEYKERKDPITGANDGGPVDNINAMEVMLSVFFWSFYEERKLESSRLDSFPLSQWGLRFKLHLAELNVDVIEKKLLLSPRNEMLVALTRHHLMALESFEIEGQLFYEIHMDDHELKPVQAYLDVKYDSKINKIRFEIALASVSFINDLAMSIVSCQNAVRDVTDALKRAPTRSSTQSLTISAPAMHANANATDNTSGSGGSIKTAREEEWTDGVFEKLYYYKKSPYNLVQQSNLFQTHFLGAWHIKTIMLESMLTDLRVSMNLMKIELDHDHCREDYSHGDSLPGGIKPRKYSFASAPGQTAPTKPRNGRPLMDSVLFVMKRASLIVSEHIGSNRSAVETKRILNCSLRESNVVFEREMPPKKPLTAEDIQSPVAPTPVGSPKGRNVLRVTLGEIEGDLPMHAQSIHEVVLRHGPQLNEQLHRIVSQPQPYHPLQASTVSTTTTDGPFVTAPAISSANLSTTTTLGGQQKQASTSTLPPPIRQSTQLAVPPATIGAGPLGGGPSEMEIDFELTLVGLELNAMLLPSLKAKYRLDKALAQGTTGSSAKFSAEMCEHQLLFLVVKPAGPGHMTVPSAPVDTFTLALPKIKASGNLISASVAAAKSPEMLHRYRNPMLTFREGAYYDIELVMGKMEYTFSTDLLNQILFAEQSFRSELSFLLEKLSVEKPTAMMTSNPAGTPFAASAPLLFHLHFRGEDNPWVQLTASTPSRTAIRFTIDGPNASITNRLTLLNGSSEMVMPDEEVNPKVPEQLFFGKASVQVNVKLGQLFKTAMYEEAPEELQEVATFMTNIAVQNEESSHASPHNYVILLNRPILLLKSTALDKAILLWLNYRNVHNYWREERQRILAQQNRAKTSTSTPIQPKSAGKSESMSKEKPSSSAATTSKESLTKSPHTPAATPTTNPATAAPSTTDINLNLSLSIQNGFYVCVPLTSADLSDNSAALVISLKKSDVTVCIKKELACNANFDGFQITFIDNIDEDSLREPWMQDNAAGGSRSHGNSMDSTVSNFFYFPHGSYKLCSSAYSASSSEESAKWYLSVKSEMKGMVIDFDPKIGKLMSLFAHTLSSLGDNDDGAEDYAPSEMSTVLVPTEDSPKHGNEVLDDETSKEFRRVVGHENKVRWLEKKMHEQSMLVADLSAYGVDAPSVEVERRKLRVLELMRFKEFRQTMLEKLKRKTTVVRDAKPKSNAAADSTKTAKLPTTPFLQAPGAVSAVKQRDSAESHTGSETDITERENAPNKSGVKAANVEESVDINIDVQINIETGKCILRANPPANANPQSGGGAMTKRPSTRDLKNIQSITQLAIPSVDVKVFYTSNDSATAPPEAIRNIFKEQMRQRKSVKNNCFYLALELASMPDESLVTPLLADFLEQVIEPLPESLFETAKPDEDETSNSNAVPIVALDTSGLPLDVLFHMVVQSSRIRFEGQQQRSSAADCLLKLPRLALMASTRKYNEQATAVGGIYLSATLSAFSLSVYSPHQQATAHDALSLTLDKLAISASRVKNPTEEEKNKVQLVIVCNVGAANFNYDMRRLSELLAFPKPWYRKVLVRRLFFGDQSVTVRRTAASSGHSSQLDLSNVSGGGRRGSVVKALKHKSDSATTTTPIDWAATCVFTMQWKELNVKAQMSNTMGNTSWIARDGLLRGHLQIRPKRCRDCAVTFKLAASQLSAQGGAVSGEISISKLFISARHIRSEQKAPENTAKLEFSNIESRVEWMSRPIFIGKFLEPCIVVSDEWRYTNDSHGNVIDSKCVIHVAGSWTDLQMIITKMTIDDMIKISKKLHTFFDEQLKNSRLMWFTELEQQRRDALRRRAVSIDLGSASRSERAKSSDELSLESTIGSEGGSLNSSFQNKSVASTEPYLDRHWHRVLDNITQIQLTKDFFPLPSTADGITLTGGSIELEAKSISVACMNGEMTAPSWALFHLRQVSVFVKSDAKYAYLDQAKTNVGVALEQKFMLKLGNASPTTPVEHNECKAVVCRVQHGRNFILRNNASVETWLDSMIGDAIRQLNFFNDTKEASKFAHNVLELFQFPALEAVLTTKQSQDNDPGIEQLEIVESSFLSEFHNYVSIQTDFNAQVGFLPELLKSYSKSSSDVPMTTDGKERLASAKTQDPKHPLDKDTDEKRDPRKFECLTWVVNPSIRFIDRFVWNPPVIDDILRKLQIFDHRRTIPKVMQRGVLDRCDALLAALLEHIVVKLALKE</sequence>
<keyword evidence="4" id="KW-1185">Reference proteome</keyword>
<keyword evidence="2" id="KW-0812">Transmembrane</keyword>
<feature type="compositionally biased region" description="Low complexity" evidence="1">
    <location>
        <begin position="2655"/>
        <end position="2672"/>
    </location>
</feature>
<dbReference type="WBParaSite" id="Pan_g34.t1">
    <property type="protein sequence ID" value="Pan_g34.t1"/>
    <property type="gene ID" value="Pan_g34"/>
</dbReference>
<dbReference type="Pfam" id="PF20413">
    <property type="entry name" value="BLTP1_N"/>
    <property type="match status" value="2"/>
</dbReference>
<feature type="region of interest" description="Disordered" evidence="1">
    <location>
        <begin position="3851"/>
        <end position="3885"/>
    </location>
</feature>
<feature type="compositionally biased region" description="Polar residues" evidence="1">
    <location>
        <begin position="2224"/>
        <end position="2250"/>
    </location>
</feature>